<dbReference type="Gene3D" id="3.30.950.30">
    <property type="entry name" value="Schlafen, AAA domain"/>
    <property type="match status" value="1"/>
</dbReference>
<evidence type="ECO:0000259" key="1">
    <source>
        <dbReference type="Pfam" id="PF04326"/>
    </source>
</evidence>
<sequence length="441" mass="50029">MMLHESEQIEFKSEAIPNICKSVIAFANSNGGKLYIGINDNGKINKLTDIDDIYTRITNTIRDAILPDITMFIRYTLDEQGFIIIDIAEGSAKPYYLKAKGLKSSGVFIRQGASSVPASQDQIRQFIKLSDGDSYEAMRSLNQELSFTTAQNIFQANKLEFDESKYTNLGLRNLKDKQFTNLALLISEQCQHSIKAAVFEDNENTKFQAHREFTGSIFQQLENAFSFLMLCNQNPSNFSGLTRNDNWDYPEEAIREALLNAIIHRDYSYSGSIIINVNKQAMEFISLGGLLPGLSLEDIQLGISQPRNGKLAEIFHRLKFIESYGTGIRRIFALYKDSYAKPKITVTQHAFKITLPNLNYSNNHPKITLAAETQSASAYYPNAQQQKVLSYVREHGKITDEELQTLLDVKRTRAYLIAKEMLNKNLLAVQGRGLKKFYYLP</sequence>
<dbReference type="InterPro" id="IPR036388">
    <property type="entry name" value="WH-like_DNA-bd_sf"/>
</dbReference>
<dbReference type="EMBL" id="MNTG01000025">
    <property type="protein sequence ID" value="OLA38126.1"/>
    <property type="molecule type" value="Genomic_DNA"/>
</dbReference>
<name>A0A1Q6R713_9FIRM</name>
<feature type="domain" description="Schlafen AlbA-2" evidence="1">
    <location>
        <begin position="5"/>
        <end position="118"/>
    </location>
</feature>
<dbReference type="InterPro" id="IPR007421">
    <property type="entry name" value="Schlafen_AlbA_2_dom"/>
</dbReference>
<organism evidence="2 3">
    <name type="scientific">Phascolarctobacterium succinatutens</name>
    <dbReference type="NCBI Taxonomy" id="626940"/>
    <lineage>
        <taxon>Bacteria</taxon>
        <taxon>Bacillati</taxon>
        <taxon>Bacillota</taxon>
        <taxon>Negativicutes</taxon>
        <taxon>Acidaminococcales</taxon>
        <taxon>Acidaminococcaceae</taxon>
        <taxon>Phascolarctobacterium</taxon>
    </lineage>
</organism>
<evidence type="ECO:0000313" key="3">
    <source>
        <dbReference type="Proteomes" id="UP000186777"/>
    </source>
</evidence>
<dbReference type="Gene3D" id="3.30.565.60">
    <property type="match status" value="1"/>
</dbReference>
<dbReference type="PANTHER" id="PTHR30595">
    <property type="entry name" value="GLPR-RELATED TRANSCRIPTIONAL REPRESSOR"/>
    <property type="match status" value="1"/>
</dbReference>
<protein>
    <submittedName>
        <fullName evidence="2">Transcriptional regulator</fullName>
    </submittedName>
</protein>
<comment type="caution">
    <text evidence="2">The sequence shown here is derived from an EMBL/GenBank/DDBJ whole genome shotgun (WGS) entry which is preliminary data.</text>
</comment>
<accession>A0A1Q6R713</accession>
<dbReference type="AlphaFoldDB" id="A0A1Q6R713"/>
<dbReference type="STRING" id="626940.BHW43_04515"/>
<evidence type="ECO:0000313" key="2">
    <source>
        <dbReference type="EMBL" id="OLA38126.1"/>
    </source>
</evidence>
<dbReference type="Proteomes" id="UP000186777">
    <property type="component" value="Unassembled WGS sequence"/>
</dbReference>
<gene>
    <name evidence="2" type="ORF">BHW43_04515</name>
</gene>
<dbReference type="Gene3D" id="1.10.10.10">
    <property type="entry name" value="Winged helix-like DNA-binding domain superfamily/Winged helix DNA-binding domain"/>
    <property type="match status" value="1"/>
</dbReference>
<dbReference type="PANTHER" id="PTHR30595:SF6">
    <property type="entry name" value="SCHLAFEN ALBA-2 DOMAIN-CONTAINING PROTEIN"/>
    <property type="match status" value="1"/>
</dbReference>
<dbReference type="InterPro" id="IPR038475">
    <property type="entry name" value="RecG_C_sf"/>
</dbReference>
<reference evidence="2 3" key="1">
    <citation type="journal article" date="2016" name="Nat. Biotechnol.">
        <title>Measurement of bacterial replication rates in microbial communities.</title>
        <authorList>
            <person name="Brown C.T."/>
            <person name="Olm M.R."/>
            <person name="Thomas B.C."/>
            <person name="Banfield J.F."/>
        </authorList>
    </citation>
    <scope>NUCLEOTIDE SEQUENCE [LARGE SCALE GENOMIC DNA]</scope>
    <source>
        <strain evidence="2">46_33</strain>
    </source>
</reference>
<proteinExistence type="predicted"/>
<dbReference type="InterPro" id="IPR038461">
    <property type="entry name" value="Schlafen_AlbA_2_dom_sf"/>
</dbReference>
<dbReference type="Pfam" id="PF13749">
    <property type="entry name" value="HATPase_c_4"/>
    <property type="match status" value="1"/>
</dbReference>
<dbReference type="Pfam" id="PF04326">
    <property type="entry name" value="SLFN_AlbA_2"/>
    <property type="match status" value="1"/>
</dbReference>